<evidence type="ECO:0000313" key="8">
    <source>
        <dbReference type="Proteomes" id="UP000001357"/>
    </source>
</evidence>
<keyword evidence="3" id="KW-0949">S-adenosyl-L-methionine</keyword>
<dbReference type="SUPFAM" id="SSF53790">
    <property type="entry name" value="Tetrapyrrole methylase"/>
    <property type="match status" value="1"/>
</dbReference>
<dbReference type="InterPro" id="IPR050161">
    <property type="entry name" value="Siro_Cobalamin_biosynth"/>
</dbReference>
<dbReference type="InterPro" id="IPR003043">
    <property type="entry name" value="Uropor_MeTrfase_CS"/>
</dbReference>
<organism evidence="7 8">
    <name type="scientific">Monosiga brevicollis</name>
    <name type="common">Choanoflagellate</name>
    <dbReference type="NCBI Taxonomy" id="81824"/>
    <lineage>
        <taxon>Eukaryota</taxon>
        <taxon>Choanoflagellata</taxon>
        <taxon>Craspedida</taxon>
        <taxon>Salpingoecidae</taxon>
        <taxon>Monosiga</taxon>
    </lineage>
</organism>
<keyword evidence="5" id="KW-1133">Transmembrane helix</keyword>
<dbReference type="CDD" id="cd11642">
    <property type="entry name" value="SUMT"/>
    <property type="match status" value="1"/>
</dbReference>
<name>A9UZB7_MONBE</name>
<dbReference type="STRING" id="81824.A9UZB7"/>
<gene>
    <name evidence="7" type="ORF">MONBRDRAFT_8192</name>
</gene>
<sequence length="330" mass="34929">MTGFTTANDGADVWAASSTGIVVLVGALSALVSVLIAVVVLQRQRLQRAGSKERDAQYSPQIAWDKGTTSALAEALGTHVPPGSIAAPSPGPSITLVGAGVGNPDHLTLGALRELQTADLVVADQLLPPTILALAGGRLVVANKTKGRAHEAQEEIYDACLAGLRAGQRVVRLKGGDPFVFGRGAEEVLRFRQHGYEARVLPGISSCIAGPGLAGIPLTLRGVADSFVVTTAHGKNDTDPRWPEFQPYRTFVFLMGVSQLPRLHNILTQTRYGFPSRLPMAIVERASHPKQRVLRTTLDQVADLAARQHVTSPAVLILGEVTTCLQSAPN</sequence>
<dbReference type="InterPro" id="IPR000878">
    <property type="entry name" value="4pyrrol_Mease"/>
</dbReference>
<keyword evidence="5" id="KW-0812">Transmembrane</keyword>
<dbReference type="NCBIfam" id="NF004790">
    <property type="entry name" value="PRK06136.1"/>
    <property type="match status" value="1"/>
</dbReference>
<dbReference type="NCBIfam" id="TIGR01469">
    <property type="entry name" value="cobA_cysG_Cterm"/>
    <property type="match status" value="1"/>
</dbReference>
<evidence type="ECO:0000313" key="7">
    <source>
        <dbReference type="EMBL" id="EDQ89204.1"/>
    </source>
</evidence>
<dbReference type="Gene3D" id="3.30.950.10">
    <property type="entry name" value="Methyltransferase, Cobalt-precorrin-4 Transmethylase, Domain 2"/>
    <property type="match status" value="1"/>
</dbReference>
<dbReference type="KEGG" id="mbr:MONBRDRAFT_8192"/>
<dbReference type="InterPro" id="IPR014776">
    <property type="entry name" value="4pyrrole_Mease_sub2"/>
</dbReference>
<dbReference type="PROSITE" id="PS00840">
    <property type="entry name" value="SUMT_2"/>
    <property type="match status" value="1"/>
</dbReference>
<evidence type="ECO:0000256" key="1">
    <source>
        <dbReference type="ARBA" id="ARBA00022603"/>
    </source>
</evidence>
<keyword evidence="2 4" id="KW-0808">Transferase</keyword>
<dbReference type="PANTHER" id="PTHR45790:SF6">
    <property type="entry name" value="UROPORPHYRINOGEN-III C-METHYLTRANSFERASE"/>
    <property type="match status" value="1"/>
</dbReference>
<dbReference type="PANTHER" id="PTHR45790">
    <property type="entry name" value="SIROHEME SYNTHASE-RELATED"/>
    <property type="match status" value="1"/>
</dbReference>
<dbReference type="eggNOG" id="KOG1527">
    <property type="taxonomic scope" value="Eukaryota"/>
</dbReference>
<dbReference type="GO" id="GO:0004851">
    <property type="term" value="F:uroporphyrin-III C-methyltransferase activity"/>
    <property type="evidence" value="ECO:0000318"/>
    <property type="project" value="GO_Central"/>
</dbReference>
<dbReference type="GO" id="GO:0032259">
    <property type="term" value="P:methylation"/>
    <property type="evidence" value="ECO:0007669"/>
    <property type="project" value="UniProtKB-KW"/>
</dbReference>
<keyword evidence="5" id="KW-0472">Membrane</keyword>
<dbReference type="InterPro" id="IPR006366">
    <property type="entry name" value="CobA/CysG_C"/>
</dbReference>
<keyword evidence="1 4" id="KW-0489">Methyltransferase</keyword>
<dbReference type="InterPro" id="IPR014777">
    <property type="entry name" value="4pyrrole_Mease_sub1"/>
</dbReference>
<dbReference type="InterPro" id="IPR035996">
    <property type="entry name" value="4pyrrol_Methylase_sf"/>
</dbReference>
<dbReference type="GO" id="GO:0019354">
    <property type="term" value="P:siroheme biosynthetic process"/>
    <property type="evidence" value="ECO:0000318"/>
    <property type="project" value="GO_Central"/>
</dbReference>
<evidence type="ECO:0000256" key="5">
    <source>
        <dbReference type="SAM" id="Phobius"/>
    </source>
</evidence>
<dbReference type="AlphaFoldDB" id="A9UZB7"/>
<feature type="transmembrane region" description="Helical" evidence="5">
    <location>
        <begin position="20"/>
        <end position="41"/>
    </location>
</feature>
<dbReference type="EMBL" id="CH991551">
    <property type="protein sequence ID" value="EDQ89204.1"/>
    <property type="molecule type" value="Genomic_DNA"/>
</dbReference>
<dbReference type="RefSeq" id="XP_001745780.1">
    <property type="nucleotide sequence ID" value="XM_001745728.1"/>
</dbReference>
<evidence type="ECO:0000259" key="6">
    <source>
        <dbReference type="Pfam" id="PF00590"/>
    </source>
</evidence>
<evidence type="ECO:0000256" key="3">
    <source>
        <dbReference type="ARBA" id="ARBA00022691"/>
    </source>
</evidence>
<dbReference type="Gene3D" id="3.40.1010.10">
    <property type="entry name" value="Cobalt-precorrin-4 Transmethylase, Domain 1"/>
    <property type="match status" value="1"/>
</dbReference>
<dbReference type="Proteomes" id="UP000001357">
    <property type="component" value="Unassembled WGS sequence"/>
</dbReference>
<keyword evidence="8" id="KW-1185">Reference proteome</keyword>
<comment type="similarity">
    <text evidence="4">Belongs to the precorrin methyltransferase family.</text>
</comment>
<accession>A9UZB7</accession>
<feature type="domain" description="Tetrapyrrole methylase" evidence="6">
    <location>
        <begin position="94"/>
        <end position="301"/>
    </location>
</feature>
<evidence type="ECO:0000256" key="2">
    <source>
        <dbReference type="ARBA" id="ARBA00022679"/>
    </source>
</evidence>
<evidence type="ECO:0000256" key="4">
    <source>
        <dbReference type="RuleBase" id="RU003960"/>
    </source>
</evidence>
<reference evidence="7 8" key="1">
    <citation type="journal article" date="2008" name="Nature">
        <title>The genome of the choanoflagellate Monosiga brevicollis and the origin of metazoans.</title>
        <authorList>
            <consortium name="JGI Sequencing"/>
            <person name="King N."/>
            <person name="Westbrook M.J."/>
            <person name="Young S.L."/>
            <person name="Kuo A."/>
            <person name="Abedin M."/>
            <person name="Chapman J."/>
            <person name="Fairclough S."/>
            <person name="Hellsten U."/>
            <person name="Isogai Y."/>
            <person name="Letunic I."/>
            <person name="Marr M."/>
            <person name="Pincus D."/>
            <person name="Putnam N."/>
            <person name="Rokas A."/>
            <person name="Wright K.J."/>
            <person name="Zuzow R."/>
            <person name="Dirks W."/>
            <person name="Good M."/>
            <person name="Goodstein D."/>
            <person name="Lemons D."/>
            <person name="Li W."/>
            <person name="Lyons J.B."/>
            <person name="Morris A."/>
            <person name="Nichols S."/>
            <person name="Richter D.J."/>
            <person name="Salamov A."/>
            <person name="Bork P."/>
            <person name="Lim W.A."/>
            <person name="Manning G."/>
            <person name="Miller W.T."/>
            <person name="McGinnis W."/>
            <person name="Shapiro H."/>
            <person name="Tjian R."/>
            <person name="Grigoriev I.V."/>
            <person name="Rokhsar D."/>
        </authorList>
    </citation>
    <scope>NUCLEOTIDE SEQUENCE [LARGE SCALE GENOMIC DNA]</scope>
    <source>
        <strain evidence="8">MX1 / ATCC 50154</strain>
    </source>
</reference>
<dbReference type="InParanoid" id="A9UZB7"/>
<dbReference type="OMA" id="EWTPQEY"/>
<proteinExistence type="inferred from homology"/>
<protein>
    <recommendedName>
        <fullName evidence="6">Tetrapyrrole methylase domain-containing protein</fullName>
    </recommendedName>
</protein>
<dbReference type="Pfam" id="PF00590">
    <property type="entry name" value="TP_methylase"/>
    <property type="match status" value="1"/>
</dbReference>
<dbReference type="FunFam" id="3.40.1010.10:FF:000006">
    <property type="entry name" value="Siroheme synthase, putative"/>
    <property type="match status" value="1"/>
</dbReference>
<dbReference type="GeneID" id="5891046"/>